<dbReference type="NCBIfam" id="TIGR01048">
    <property type="entry name" value="lysA"/>
    <property type="match status" value="1"/>
</dbReference>
<dbReference type="InterPro" id="IPR000183">
    <property type="entry name" value="Orn/DAP/Arg_de-COase"/>
</dbReference>
<accession>A0A5D8QEH7</accession>
<feature type="binding site" evidence="12">
    <location>
        <position position="383"/>
    </location>
    <ligand>
        <name>pyridoxal 5'-phosphate</name>
        <dbReference type="ChEBI" id="CHEBI:597326"/>
    </ligand>
</feature>
<feature type="binding site" evidence="12">
    <location>
        <position position="355"/>
    </location>
    <ligand>
        <name>substrate</name>
    </ligand>
</feature>
<comment type="cofactor">
    <cofactor evidence="1 12 13 14">
        <name>pyridoxal 5'-phosphate</name>
        <dbReference type="ChEBI" id="CHEBI:597326"/>
    </cofactor>
</comment>
<dbReference type="RefSeq" id="WP_149544317.1">
    <property type="nucleotide sequence ID" value="NZ_VTPS01000002.1"/>
</dbReference>
<protein>
    <recommendedName>
        <fullName evidence="11 12">Diaminopimelate decarboxylase</fullName>
        <shortName evidence="12">DAP decarboxylase</shortName>
        <shortName evidence="12">DAPDC</shortName>
        <ecNumber evidence="10 12">4.1.1.20</ecNumber>
    </recommendedName>
</protein>
<dbReference type="Proteomes" id="UP000322976">
    <property type="component" value="Unassembled WGS sequence"/>
</dbReference>
<dbReference type="Pfam" id="PF02784">
    <property type="entry name" value="Orn_Arg_deC_N"/>
    <property type="match status" value="1"/>
</dbReference>
<comment type="function">
    <text evidence="12">Specifically catalyzes the decarboxylation of meso-diaminopimelate (meso-DAP) to L-lysine.</text>
</comment>
<evidence type="ECO:0000256" key="5">
    <source>
        <dbReference type="ARBA" id="ARBA00023154"/>
    </source>
</evidence>
<feature type="binding site" evidence="12">
    <location>
        <position position="241"/>
    </location>
    <ligand>
        <name>pyridoxal 5'-phosphate</name>
        <dbReference type="ChEBI" id="CHEBI:597326"/>
    </ligand>
</feature>
<dbReference type="GO" id="GO:0030170">
    <property type="term" value="F:pyridoxal phosphate binding"/>
    <property type="evidence" value="ECO:0007669"/>
    <property type="project" value="UniProtKB-UniRule"/>
</dbReference>
<keyword evidence="2 12" id="KW-0028">Amino-acid biosynthesis</keyword>
<evidence type="ECO:0000256" key="14">
    <source>
        <dbReference type="RuleBase" id="RU003738"/>
    </source>
</evidence>
<feature type="binding site" evidence="12">
    <location>
        <position position="323"/>
    </location>
    <ligand>
        <name>substrate</name>
    </ligand>
</feature>
<dbReference type="PANTHER" id="PTHR43727:SF2">
    <property type="entry name" value="GROUP IV DECARBOXYLASE"/>
    <property type="match status" value="1"/>
</dbReference>
<keyword evidence="5 12" id="KW-0457">Lysine biosynthesis</keyword>
<dbReference type="SUPFAM" id="SSF51419">
    <property type="entry name" value="PLP-binding barrel"/>
    <property type="match status" value="1"/>
</dbReference>
<feature type="domain" description="Orn/DAP/Arg decarboxylase 2 N-terminal" evidence="15">
    <location>
        <begin position="37"/>
        <end position="289"/>
    </location>
</feature>
<evidence type="ECO:0000256" key="11">
    <source>
        <dbReference type="ARBA" id="ARBA00074972"/>
    </source>
</evidence>
<gene>
    <name evidence="12 16" type="primary">lysA</name>
    <name evidence="16" type="ORF">FWJ32_02015</name>
</gene>
<dbReference type="InterPro" id="IPR022644">
    <property type="entry name" value="De-COase2_N"/>
</dbReference>
<organism evidence="16 17">
    <name type="scientific">Calorimonas adulescens</name>
    <dbReference type="NCBI Taxonomy" id="2606906"/>
    <lineage>
        <taxon>Bacteria</taxon>
        <taxon>Bacillati</taxon>
        <taxon>Bacillota</taxon>
        <taxon>Clostridia</taxon>
        <taxon>Thermoanaerobacterales</taxon>
        <taxon>Thermoanaerobacteraceae</taxon>
        <taxon>Calorimonas</taxon>
    </lineage>
</organism>
<dbReference type="FunFam" id="2.40.37.10:FF:000003">
    <property type="entry name" value="Diaminopimelate decarboxylase"/>
    <property type="match status" value="1"/>
</dbReference>
<keyword evidence="4 12" id="KW-0663">Pyridoxal phosphate</keyword>
<dbReference type="GO" id="GO:0008836">
    <property type="term" value="F:diaminopimelate decarboxylase activity"/>
    <property type="evidence" value="ECO:0007669"/>
    <property type="project" value="UniProtKB-UniRule"/>
</dbReference>
<feature type="active site" description="Proton donor" evidence="13">
    <location>
        <position position="354"/>
    </location>
</feature>
<dbReference type="AlphaFoldDB" id="A0A5D8QEH7"/>
<evidence type="ECO:0000256" key="13">
    <source>
        <dbReference type="PIRSR" id="PIRSR600183-50"/>
    </source>
</evidence>
<evidence type="ECO:0000256" key="4">
    <source>
        <dbReference type="ARBA" id="ARBA00022898"/>
    </source>
</evidence>
<keyword evidence="6 12" id="KW-0456">Lyase</keyword>
<dbReference type="InterPro" id="IPR002986">
    <property type="entry name" value="DAP_deCOOHase_LysA"/>
</dbReference>
<dbReference type="Gene3D" id="2.40.37.10">
    <property type="entry name" value="Lyase, Ornithine Decarboxylase, Chain A, domain 1"/>
    <property type="match status" value="1"/>
</dbReference>
<comment type="catalytic activity">
    <reaction evidence="7 12 14">
        <text>meso-2,6-diaminopimelate + H(+) = L-lysine + CO2</text>
        <dbReference type="Rhea" id="RHEA:15101"/>
        <dbReference type="ChEBI" id="CHEBI:15378"/>
        <dbReference type="ChEBI" id="CHEBI:16526"/>
        <dbReference type="ChEBI" id="CHEBI:32551"/>
        <dbReference type="ChEBI" id="CHEBI:57791"/>
        <dbReference type="EC" id="4.1.1.20"/>
    </reaction>
</comment>
<comment type="subunit">
    <text evidence="12">Homodimer.</text>
</comment>
<evidence type="ECO:0000256" key="8">
    <source>
        <dbReference type="ARBA" id="ARBA00060643"/>
    </source>
</evidence>
<feature type="binding site" evidence="12">
    <location>
        <position position="286"/>
    </location>
    <ligand>
        <name>substrate</name>
    </ligand>
</feature>
<comment type="pathway">
    <text evidence="8 12 14">Amino-acid biosynthesis; L-lysine biosynthesis via DAP pathway; L-lysine from DL-2,6-diaminopimelate: step 1/1.</text>
</comment>
<dbReference type="UniPathway" id="UPA00034">
    <property type="reaction ID" value="UER00027"/>
</dbReference>
<feature type="modified residue" description="N6-(pyridoxal phosphate)lysine" evidence="12 13">
    <location>
        <position position="59"/>
    </location>
</feature>
<proteinExistence type="inferred from homology"/>
<evidence type="ECO:0000313" key="17">
    <source>
        <dbReference type="Proteomes" id="UP000322976"/>
    </source>
</evidence>
<dbReference type="PRINTS" id="PR01181">
    <property type="entry name" value="DAPDCRBXLASE"/>
</dbReference>
<keyword evidence="17" id="KW-1185">Reference proteome</keyword>
<feature type="binding site" evidence="12">
    <location>
        <position position="327"/>
    </location>
    <ligand>
        <name>substrate</name>
    </ligand>
</feature>
<reference evidence="16 17" key="1">
    <citation type="submission" date="2019-08" db="EMBL/GenBank/DDBJ databases">
        <title>Calorimonas adulescens gen. nov., sp. nov., an anaerobic thermophilic bacterium from Sakhalin hot spring.</title>
        <authorList>
            <person name="Khomyakova M.A."/>
            <person name="Merkel A.Y."/>
            <person name="Novikov A."/>
            <person name="Bonch-Osmolovskaya E.A."/>
            <person name="Slobodkin A.I."/>
        </authorList>
    </citation>
    <scope>NUCLEOTIDE SEQUENCE [LARGE SCALE GENOMIC DNA]</scope>
    <source>
        <strain evidence="16 17">A05MB</strain>
    </source>
</reference>
<evidence type="ECO:0000256" key="9">
    <source>
        <dbReference type="ARBA" id="ARBA00060983"/>
    </source>
</evidence>
<dbReference type="FunFam" id="3.20.20.10:FF:000003">
    <property type="entry name" value="Diaminopimelate decarboxylase"/>
    <property type="match status" value="1"/>
</dbReference>
<evidence type="ECO:0000313" key="16">
    <source>
        <dbReference type="EMBL" id="TZE83120.1"/>
    </source>
</evidence>
<comment type="caution">
    <text evidence="16">The sequence shown here is derived from an EMBL/GenBank/DDBJ whole genome shotgun (WGS) entry which is preliminary data.</text>
</comment>
<evidence type="ECO:0000256" key="1">
    <source>
        <dbReference type="ARBA" id="ARBA00001933"/>
    </source>
</evidence>
<dbReference type="PANTHER" id="PTHR43727">
    <property type="entry name" value="DIAMINOPIMELATE DECARBOXYLASE"/>
    <property type="match status" value="1"/>
</dbReference>
<keyword evidence="3 12" id="KW-0210">Decarboxylase</keyword>
<evidence type="ECO:0000256" key="6">
    <source>
        <dbReference type="ARBA" id="ARBA00023239"/>
    </source>
</evidence>
<evidence type="ECO:0000256" key="10">
    <source>
        <dbReference type="ARBA" id="ARBA00066427"/>
    </source>
</evidence>
<sequence>MIKVNAKGHLEIGGIDAVDLAEEFGTPLYCIDEDILRKNIEEYKDGFKQIDIDIAYAGKAFLTLAMCQIIMEEGLSLDVVSGGELYTAIKAGFNLKKVYFHGNNKSVSELTMAVENGVGRIVVDNFHELGLLEDILEKHNTKQDILLRLSPGIEAHTHSYISTGQLDSKFGFGINDGSAIKAIKTALMSKRLNLTGIHAHIGSQIFALESYSEEVNVLCSFLRMVKAETGWSAKELDIGGGLGIKYNGQDEPPAISEYAQVIIDSFKRSVDEFQIKIPRLIIEPGRSIIGNAGYTLYTVGSIKDIPGIRKYVSVDGGMADNPRTALYGAKYHAVLANKADREAVEMVSIAGKCCESGDMLIWDINLPEIEPGDILAVFSTGAYNYSMSSNYNRLPRPAVVLVRDGNAKIIVKRETYEDIIRNDIMI</sequence>
<dbReference type="GO" id="GO:0009089">
    <property type="term" value="P:lysine biosynthetic process via diaminopimelate"/>
    <property type="evidence" value="ECO:0007669"/>
    <property type="project" value="UniProtKB-UniRule"/>
</dbReference>
<evidence type="ECO:0000256" key="3">
    <source>
        <dbReference type="ARBA" id="ARBA00022793"/>
    </source>
</evidence>
<feature type="binding site" evidence="12">
    <location>
        <begin position="283"/>
        <end position="286"/>
    </location>
    <ligand>
        <name>pyridoxal 5'-phosphate</name>
        <dbReference type="ChEBI" id="CHEBI:597326"/>
    </ligand>
</feature>
<dbReference type="SUPFAM" id="SSF50621">
    <property type="entry name" value="Alanine racemase C-terminal domain-like"/>
    <property type="match status" value="1"/>
</dbReference>
<dbReference type="PRINTS" id="PR01179">
    <property type="entry name" value="ODADCRBXLASE"/>
</dbReference>
<dbReference type="CDD" id="cd06828">
    <property type="entry name" value="PLPDE_III_DapDC"/>
    <property type="match status" value="1"/>
</dbReference>
<dbReference type="Gene3D" id="3.20.20.10">
    <property type="entry name" value="Alanine racemase"/>
    <property type="match status" value="1"/>
</dbReference>
<evidence type="ECO:0000256" key="2">
    <source>
        <dbReference type="ARBA" id="ARBA00022605"/>
    </source>
</evidence>
<evidence type="ECO:0000256" key="12">
    <source>
        <dbReference type="HAMAP-Rule" id="MF_02120"/>
    </source>
</evidence>
<dbReference type="HAMAP" id="MF_02120">
    <property type="entry name" value="LysA"/>
    <property type="match status" value="1"/>
</dbReference>
<dbReference type="EMBL" id="VTPS01000002">
    <property type="protein sequence ID" value="TZE83120.1"/>
    <property type="molecule type" value="Genomic_DNA"/>
</dbReference>
<dbReference type="EC" id="4.1.1.20" evidence="10 12"/>
<evidence type="ECO:0000259" key="15">
    <source>
        <dbReference type="Pfam" id="PF02784"/>
    </source>
</evidence>
<feature type="binding site" evidence="12">
    <location>
        <position position="383"/>
    </location>
    <ligand>
        <name>substrate</name>
    </ligand>
</feature>
<name>A0A5D8QEH7_9THEO</name>
<evidence type="ECO:0000256" key="7">
    <source>
        <dbReference type="ARBA" id="ARBA00050464"/>
    </source>
</evidence>
<dbReference type="InterPro" id="IPR009006">
    <property type="entry name" value="Ala_racemase/Decarboxylase_C"/>
</dbReference>
<comment type="similarity">
    <text evidence="9 12">Belongs to the Orn/Lys/Arg decarboxylase class-II family. LysA subfamily.</text>
</comment>
<dbReference type="InterPro" id="IPR029066">
    <property type="entry name" value="PLP-binding_barrel"/>
</dbReference>